<dbReference type="PANTHER" id="PTHR19328">
    <property type="entry name" value="HEDGEHOG-INTERACTING PROTEIN"/>
    <property type="match status" value="1"/>
</dbReference>
<dbReference type="Pfam" id="PF07995">
    <property type="entry name" value="GSDH"/>
    <property type="match status" value="1"/>
</dbReference>
<dbReference type="InterPro" id="IPR012938">
    <property type="entry name" value="Glc/Sorbosone_DH"/>
</dbReference>
<accession>A0A5C8NU04</accession>
<sequence>MNTPDRRFFLSAGVALLGAASLPVPGRTQGPARAAIAPARIASGLAHPWALAFLPDGSMLVTERPGRLRRVFPDGRLSAPITGVPEVAARGQGGLLDVALGPGFATDRSVFLSYSQPTKDGARTAVARATLSADGAALREVSVIFAQKHASSGGNHFGSRLVFARDGNLFVTTGDRWSESERAQTLDNHFGKILRIRPDGSVPPDNPFVNREGALPEIHSYGHRNVQGAALHPDTGALWTHEHGPQGGDEVNVEKAGANYGWPVITYGKQYVTGFRIGEGTERADVAPPVLQWTPSIAPSGMAFLTSDRYPGWRGNLFVGSLKFRMLVRLELGGARVAREERLLTDFSERVRDVRQGPDGLLYLLTDADDGQLVRLDPRR</sequence>
<comment type="caution">
    <text evidence="2">The sequence shown here is derived from an EMBL/GenBank/DDBJ whole genome shotgun (WGS) entry which is preliminary data.</text>
</comment>
<dbReference type="PANTHER" id="PTHR19328:SF75">
    <property type="entry name" value="ALDOSE SUGAR DEHYDROGENASE YLII"/>
    <property type="match status" value="1"/>
</dbReference>
<dbReference type="SUPFAM" id="SSF50952">
    <property type="entry name" value="Soluble quinoprotein glucose dehydrogenase"/>
    <property type="match status" value="1"/>
</dbReference>
<name>A0A5C8NU04_9BURK</name>
<evidence type="ECO:0000313" key="2">
    <source>
        <dbReference type="EMBL" id="TXL64642.1"/>
    </source>
</evidence>
<dbReference type="PROSITE" id="PS51318">
    <property type="entry name" value="TAT"/>
    <property type="match status" value="1"/>
</dbReference>
<evidence type="ECO:0000259" key="1">
    <source>
        <dbReference type="Pfam" id="PF07995"/>
    </source>
</evidence>
<dbReference type="Gene3D" id="2.120.10.30">
    <property type="entry name" value="TolB, C-terminal domain"/>
    <property type="match status" value="1"/>
</dbReference>
<dbReference type="InterPro" id="IPR011041">
    <property type="entry name" value="Quinoprot_gluc/sorb_DH_b-prop"/>
</dbReference>
<proteinExistence type="predicted"/>
<dbReference type="EMBL" id="VDUY01000005">
    <property type="protein sequence ID" value="TXL64642.1"/>
    <property type="molecule type" value="Genomic_DNA"/>
</dbReference>
<keyword evidence="3" id="KW-1185">Reference proteome</keyword>
<gene>
    <name evidence="2" type="ORF">FHP08_12900</name>
</gene>
<dbReference type="AlphaFoldDB" id="A0A5C8NU04"/>
<dbReference type="OrthoDB" id="9770043at2"/>
<evidence type="ECO:0000313" key="3">
    <source>
        <dbReference type="Proteomes" id="UP000321548"/>
    </source>
</evidence>
<feature type="domain" description="Glucose/Sorbosone dehydrogenase" evidence="1">
    <location>
        <begin position="45"/>
        <end position="375"/>
    </location>
</feature>
<organism evidence="2 3">
    <name type="scientific">Zeimonas arvi</name>
    <dbReference type="NCBI Taxonomy" id="2498847"/>
    <lineage>
        <taxon>Bacteria</taxon>
        <taxon>Pseudomonadati</taxon>
        <taxon>Pseudomonadota</taxon>
        <taxon>Betaproteobacteria</taxon>
        <taxon>Burkholderiales</taxon>
        <taxon>Burkholderiaceae</taxon>
        <taxon>Zeimonas</taxon>
    </lineage>
</organism>
<dbReference type="InterPro" id="IPR011042">
    <property type="entry name" value="6-blade_b-propeller_TolB-like"/>
</dbReference>
<dbReference type="Proteomes" id="UP000321548">
    <property type="component" value="Unassembled WGS sequence"/>
</dbReference>
<protein>
    <submittedName>
        <fullName evidence="2">PQQ-dependent sugar dehydrogenase</fullName>
    </submittedName>
</protein>
<reference evidence="2 3" key="1">
    <citation type="submission" date="2019-06" db="EMBL/GenBank/DDBJ databases">
        <title>Quisquiliibacterium sp. nov., isolated from a maize field.</title>
        <authorList>
            <person name="Lin S.-Y."/>
            <person name="Tsai C.-F."/>
            <person name="Young C.-C."/>
        </authorList>
    </citation>
    <scope>NUCLEOTIDE SEQUENCE [LARGE SCALE GENOMIC DNA]</scope>
    <source>
        <strain evidence="2 3">CC-CFT501</strain>
    </source>
</reference>
<dbReference type="RefSeq" id="WP_147704891.1">
    <property type="nucleotide sequence ID" value="NZ_VDUY01000005.1"/>
</dbReference>
<dbReference type="InterPro" id="IPR006311">
    <property type="entry name" value="TAT_signal"/>
</dbReference>